<dbReference type="Pfam" id="PF03060">
    <property type="entry name" value="NMO"/>
    <property type="match status" value="1"/>
</dbReference>
<evidence type="ECO:0000256" key="9">
    <source>
        <dbReference type="ARBA" id="ARBA00049401"/>
    </source>
</evidence>
<evidence type="ECO:0000256" key="1">
    <source>
        <dbReference type="ARBA" id="ARBA00001917"/>
    </source>
</evidence>
<organism evidence="10">
    <name type="scientific">Sinomonas puerhi</name>
    <dbReference type="NCBI Taxonomy" id="3238584"/>
    <lineage>
        <taxon>Bacteria</taxon>
        <taxon>Bacillati</taxon>
        <taxon>Actinomycetota</taxon>
        <taxon>Actinomycetes</taxon>
        <taxon>Micrococcales</taxon>
        <taxon>Micrococcaceae</taxon>
        <taxon>Sinomonas</taxon>
    </lineage>
</organism>
<dbReference type="KEGG" id="spue:AB5L97_13050"/>
<comment type="cofactor">
    <cofactor evidence="1">
        <name>FMN</name>
        <dbReference type="ChEBI" id="CHEBI:58210"/>
    </cofactor>
</comment>
<sequence length="345" mass="35098">MDTTLPAELFGNGVIAAPMAGGPSSPELAAAVGRAGGLGFLAGGLKAPEALEAELATLDGASVDRSVGLRPFGVNLFVPNTDDIDRNAVLAYRDRLQPEASSVGAAVPEPRWADDDAFPAKLDLLLTRPPAVVSFTFGTPRWDTVAALRRAGSFVIQTVTGAEEATVAAALGVDALVVQHPDAGGHSAAFLGLPAFAGTLPQLVDAVRGVVDLPLIAAGGIGSPDDAAAARAAGAAAVQVGTAFLRTPEAGTNPVHRAALASPDFTRTAQTRAFSGRWARGLENGFMRRLADAPAGYPVIHHLTAPLRAASVRAGSPDRTSLWAGTAWGAAREEPAADVVGRFAG</sequence>
<dbReference type="EMBL" id="CP163302">
    <property type="protein sequence ID" value="XDP44205.1"/>
    <property type="molecule type" value="Genomic_DNA"/>
</dbReference>
<evidence type="ECO:0000256" key="2">
    <source>
        <dbReference type="ARBA" id="ARBA00009881"/>
    </source>
</evidence>
<evidence type="ECO:0000313" key="10">
    <source>
        <dbReference type="EMBL" id="XDP44205.1"/>
    </source>
</evidence>
<dbReference type="CDD" id="cd04730">
    <property type="entry name" value="NPD_like"/>
    <property type="match status" value="1"/>
</dbReference>
<comment type="catalytic activity">
    <reaction evidence="9">
        <text>3 propionate 3-nitronate + 3 O2 + H2O = 3 3-oxopropanoate + 2 nitrate + nitrite + H2O2 + 3 H(+)</text>
        <dbReference type="Rhea" id="RHEA:57332"/>
        <dbReference type="ChEBI" id="CHEBI:15377"/>
        <dbReference type="ChEBI" id="CHEBI:15378"/>
        <dbReference type="ChEBI" id="CHEBI:15379"/>
        <dbReference type="ChEBI" id="CHEBI:16240"/>
        <dbReference type="ChEBI" id="CHEBI:16301"/>
        <dbReference type="ChEBI" id="CHEBI:17632"/>
        <dbReference type="ChEBI" id="CHEBI:33190"/>
        <dbReference type="ChEBI" id="CHEBI:136067"/>
    </reaction>
</comment>
<accession>A0AB39L066</accession>
<dbReference type="AlphaFoldDB" id="A0AB39L066"/>
<keyword evidence="3" id="KW-0216">Detoxification</keyword>
<dbReference type="PANTHER" id="PTHR42747:SF3">
    <property type="entry name" value="NITRONATE MONOOXYGENASE-RELATED"/>
    <property type="match status" value="1"/>
</dbReference>
<name>A0AB39L066_9MICC</name>
<proteinExistence type="inferred from homology"/>
<protein>
    <recommendedName>
        <fullName evidence="8">Propionate 3-nitronate monooxygenase</fullName>
    </recommendedName>
</protein>
<keyword evidence="7 10" id="KW-0503">Monooxygenase</keyword>
<dbReference type="RefSeq" id="WP_369044983.1">
    <property type="nucleotide sequence ID" value="NZ_CP163302.1"/>
</dbReference>
<evidence type="ECO:0000256" key="3">
    <source>
        <dbReference type="ARBA" id="ARBA00022575"/>
    </source>
</evidence>
<comment type="similarity">
    <text evidence="2">Belongs to the nitronate monooxygenase family. NMO class I subfamily.</text>
</comment>
<dbReference type="InterPro" id="IPR004136">
    <property type="entry name" value="NMO"/>
</dbReference>
<keyword evidence="6" id="KW-0560">Oxidoreductase</keyword>
<dbReference type="PANTHER" id="PTHR42747">
    <property type="entry name" value="NITRONATE MONOOXYGENASE-RELATED"/>
    <property type="match status" value="1"/>
</dbReference>
<reference evidence="10" key="1">
    <citation type="submission" date="2024-07" db="EMBL/GenBank/DDBJ databases">
        <authorList>
            <person name="fu j."/>
        </authorList>
    </citation>
    <scope>NUCLEOTIDE SEQUENCE</scope>
    <source>
        <strain evidence="10">P10A9</strain>
    </source>
</reference>
<evidence type="ECO:0000256" key="4">
    <source>
        <dbReference type="ARBA" id="ARBA00022630"/>
    </source>
</evidence>
<keyword evidence="4" id="KW-0285">Flavoprotein</keyword>
<dbReference type="Gene3D" id="3.20.20.70">
    <property type="entry name" value="Aldolase class I"/>
    <property type="match status" value="1"/>
</dbReference>
<dbReference type="GO" id="GO:0018580">
    <property type="term" value="F:nitronate monooxygenase activity"/>
    <property type="evidence" value="ECO:0007669"/>
    <property type="project" value="InterPro"/>
</dbReference>
<dbReference type="SUPFAM" id="SSF51412">
    <property type="entry name" value="Inosine monophosphate dehydrogenase (IMPDH)"/>
    <property type="match status" value="1"/>
</dbReference>
<keyword evidence="5" id="KW-0288">FMN</keyword>
<evidence type="ECO:0000256" key="8">
    <source>
        <dbReference type="ARBA" id="ARBA00031155"/>
    </source>
</evidence>
<gene>
    <name evidence="10" type="ORF">AB5L97_13050</name>
</gene>
<evidence type="ECO:0000256" key="7">
    <source>
        <dbReference type="ARBA" id="ARBA00023033"/>
    </source>
</evidence>
<dbReference type="InterPro" id="IPR013785">
    <property type="entry name" value="Aldolase_TIM"/>
</dbReference>
<evidence type="ECO:0000256" key="5">
    <source>
        <dbReference type="ARBA" id="ARBA00022643"/>
    </source>
</evidence>
<dbReference type="GO" id="GO:0009636">
    <property type="term" value="P:response to toxic substance"/>
    <property type="evidence" value="ECO:0007669"/>
    <property type="project" value="UniProtKB-KW"/>
</dbReference>
<evidence type="ECO:0000256" key="6">
    <source>
        <dbReference type="ARBA" id="ARBA00023002"/>
    </source>
</evidence>